<comment type="caution">
    <text evidence="1">The sequence shown here is derived from an EMBL/GenBank/DDBJ whole genome shotgun (WGS) entry which is preliminary data.</text>
</comment>
<dbReference type="EMBL" id="JAVDUG010000004">
    <property type="protein sequence ID" value="MDR6779109.1"/>
    <property type="molecule type" value="Genomic_DNA"/>
</dbReference>
<proteinExistence type="predicted"/>
<gene>
    <name evidence="1" type="ORF">J2W98_003389</name>
</gene>
<dbReference type="Proteomes" id="UP001266807">
    <property type="component" value="Unassembled WGS sequence"/>
</dbReference>
<evidence type="ECO:0000313" key="1">
    <source>
        <dbReference type="EMBL" id="MDR6779109.1"/>
    </source>
</evidence>
<organism evidence="1 2">
    <name type="scientific">Paenibacillus peoriae</name>
    <dbReference type="NCBI Taxonomy" id="59893"/>
    <lineage>
        <taxon>Bacteria</taxon>
        <taxon>Bacillati</taxon>
        <taxon>Bacillota</taxon>
        <taxon>Bacilli</taxon>
        <taxon>Bacillales</taxon>
        <taxon>Paenibacillaceae</taxon>
        <taxon>Paenibacillus</taxon>
    </lineage>
</organism>
<keyword evidence="2" id="KW-1185">Reference proteome</keyword>
<name>A0ABU1QHJ1_9BACL</name>
<reference evidence="1 2" key="1">
    <citation type="submission" date="2023-07" db="EMBL/GenBank/DDBJ databases">
        <title>Sorghum-associated microbial communities from plants grown in Nebraska, USA.</title>
        <authorList>
            <person name="Schachtman D."/>
        </authorList>
    </citation>
    <scope>NUCLEOTIDE SEQUENCE [LARGE SCALE GENOMIC DNA]</scope>
    <source>
        <strain evidence="1 2">BE143</strain>
    </source>
</reference>
<protein>
    <submittedName>
        <fullName evidence="1">Uncharacterized protein</fullName>
    </submittedName>
</protein>
<accession>A0ABU1QHJ1</accession>
<evidence type="ECO:0000313" key="2">
    <source>
        <dbReference type="Proteomes" id="UP001266807"/>
    </source>
</evidence>
<sequence>MYWLRRIIATFWSKEEDNDAFEAGVQSLLMKISEQYKLTYGEKTQLLASMILEYSKYVIRCERHSTMDEEGMWE</sequence>